<proteinExistence type="predicted"/>
<name>A0A8J7M2P0_9BACT</name>
<protein>
    <submittedName>
        <fullName evidence="1">Uncharacterized protein</fullName>
    </submittedName>
</protein>
<dbReference type="RefSeq" id="WP_199386118.1">
    <property type="nucleotide sequence ID" value="NZ_JAEMHM010000021.1"/>
</dbReference>
<accession>A0A8J7M2P0</accession>
<dbReference type="EMBL" id="JAEMHM010000021">
    <property type="protein sequence ID" value="MBJ6727203.1"/>
    <property type="molecule type" value="Genomic_DNA"/>
</dbReference>
<dbReference type="AlphaFoldDB" id="A0A8J7M2P0"/>
<evidence type="ECO:0000313" key="2">
    <source>
        <dbReference type="Proteomes" id="UP000636888"/>
    </source>
</evidence>
<reference evidence="1" key="1">
    <citation type="submission" date="2020-12" db="EMBL/GenBank/DDBJ databases">
        <title>Geomonas sp. Red875, isolated from river sediment.</title>
        <authorList>
            <person name="Xu Z."/>
            <person name="Zhang Z."/>
            <person name="Masuda Y."/>
            <person name="Itoh H."/>
            <person name="Senoo K."/>
        </authorList>
    </citation>
    <scope>NUCLEOTIDE SEQUENCE</scope>
    <source>
        <strain evidence="1">Red875</strain>
    </source>
</reference>
<comment type="caution">
    <text evidence="1">The sequence shown here is derived from an EMBL/GenBank/DDBJ whole genome shotgun (WGS) entry which is preliminary data.</text>
</comment>
<gene>
    <name evidence="1" type="ORF">JFN93_21035</name>
</gene>
<keyword evidence="2" id="KW-1185">Reference proteome</keyword>
<evidence type="ECO:0000313" key="1">
    <source>
        <dbReference type="EMBL" id="MBJ6727203.1"/>
    </source>
</evidence>
<dbReference type="Proteomes" id="UP000636888">
    <property type="component" value="Unassembled WGS sequence"/>
</dbReference>
<organism evidence="1 2">
    <name type="scientific">Geomesophilobacter sediminis</name>
    <dbReference type="NCBI Taxonomy" id="2798584"/>
    <lineage>
        <taxon>Bacteria</taxon>
        <taxon>Pseudomonadati</taxon>
        <taxon>Thermodesulfobacteriota</taxon>
        <taxon>Desulfuromonadia</taxon>
        <taxon>Geobacterales</taxon>
        <taxon>Geobacteraceae</taxon>
        <taxon>Geomesophilobacter</taxon>
    </lineage>
</organism>
<sequence>MASALSLDQVGKIGEEMGAAFLATLKKQAPDIESYAKGEGVKMAQCLATITSLFAAGTIQEEEAKLQLDIQKQAARAVLLTVEGLGALAVEAAINAALGVAKDAVNTALGIVLI</sequence>